<dbReference type="InterPro" id="IPR050464">
    <property type="entry name" value="Zeta_carotene_desat/Oxidored"/>
</dbReference>
<dbReference type="PANTHER" id="PTHR42923">
    <property type="entry name" value="PROTOPORPHYRINOGEN OXIDASE"/>
    <property type="match status" value="1"/>
</dbReference>
<dbReference type="PANTHER" id="PTHR42923:SF46">
    <property type="entry name" value="AMINE OXIDASE"/>
    <property type="match status" value="1"/>
</dbReference>
<dbReference type="Proteomes" id="UP000178319">
    <property type="component" value="Unassembled WGS sequence"/>
</dbReference>
<evidence type="ECO:0000259" key="1">
    <source>
        <dbReference type="Pfam" id="PF01593"/>
    </source>
</evidence>
<dbReference type="PRINTS" id="PR00419">
    <property type="entry name" value="ADXRDTASE"/>
</dbReference>
<accession>A0A1G1V633</accession>
<gene>
    <name evidence="2" type="ORF">A3D26_01515</name>
</gene>
<name>A0A1G1V633_9BACT</name>
<evidence type="ECO:0000313" key="2">
    <source>
        <dbReference type="EMBL" id="OGY10817.1"/>
    </source>
</evidence>
<dbReference type="GO" id="GO:0016491">
    <property type="term" value="F:oxidoreductase activity"/>
    <property type="evidence" value="ECO:0007669"/>
    <property type="project" value="InterPro"/>
</dbReference>
<dbReference type="EMBL" id="MHBZ01000029">
    <property type="protein sequence ID" value="OGY10817.1"/>
    <property type="molecule type" value="Genomic_DNA"/>
</dbReference>
<feature type="domain" description="Amine oxidase" evidence="1">
    <location>
        <begin position="12"/>
        <end position="283"/>
    </location>
</feature>
<dbReference type="Pfam" id="PF01593">
    <property type="entry name" value="Amino_oxidase"/>
    <property type="match status" value="1"/>
</dbReference>
<organism evidence="2 3">
    <name type="scientific">Candidatus Blackburnbacteria bacterium RIFCSPHIGHO2_02_FULL_44_20</name>
    <dbReference type="NCBI Taxonomy" id="1797516"/>
    <lineage>
        <taxon>Bacteria</taxon>
        <taxon>Candidatus Blackburniibacteriota</taxon>
    </lineage>
</organism>
<dbReference type="InterPro" id="IPR036188">
    <property type="entry name" value="FAD/NAD-bd_sf"/>
</dbReference>
<reference evidence="2 3" key="1">
    <citation type="journal article" date="2016" name="Nat. Commun.">
        <title>Thousands of microbial genomes shed light on interconnected biogeochemical processes in an aquifer system.</title>
        <authorList>
            <person name="Anantharaman K."/>
            <person name="Brown C.T."/>
            <person name="Hug L.A."/>
            <person name="Sharon I."/>
            <person name="Castelle C.J."/>
            <person name="Probst A.J."/>
            <person name="Thomas B.C."/>
            <person name="Singh A."/>
            <person name="Wilkins M.J."/>
            <person name="Karaoz U."/>
            <person name="Brodie E.L."/>
            <person name="Williams K.H."/>
            <person name="Hubbard S.S."/>
            <person name="Banfield J.F."/>
        </authorList>
    </citation>
    <scope>NUCLEOTIDE SEQUENCE [LARGE SCALE GENOMIC DNA]</scope>
</reference>
<sequence>MRIGVIGAGFVGLSAAFSLAEKGHEVVVLEKDSGPGGLARGFIDSKWKWHAERHYHHFFVSDWSIRNFAEKVGCMVPFYKATTSTWYRGKSHKIDSLVALLRFPHLSLFDKLRTILVLAYLRLTPFWRPLERITSARFLKRFMGKRSWEVLWEPLFSKKFGRSYGKIPASWFWARIKKRSARLGYPVGGFQRLAEKIARVAKRSGVRFVYKTETLSIEKVEEEFRVETTDKGEYVFDRVICTLPTFLLLKITKGLPNHYKKKGGDMRGIGAVNLVLSLKESFLTDGTYWLNINEKGFPFLAVVEHTNLINRKNYGGDRILYVGNYLDPSHVYFSKSARELLLEFAPYLKKINPGFSLKMVRKAWVFTAPFAQPVIPLDYSRKILPLTTPIRGLYLANMQQVYPWDRGTNYAVSLGEKVAGVLLDDNLH</sequence>
<dbReference type="SUPFAM" id="SSF51905">
    <property type="entry name" value="FAD/NAD(P)-binding domain"/>
    <property type="match status" value="1"/>
</dbReference>
<evidence type="ECO:0000313" key="3">
    <source>
        <dbReference type="Proteomes" id="UP000178319"/>
    </source>
</evidence>
<dbReference type="AlphaFoldDB" id="A0A1G1V633"/>
<dbReference type="Gene3D" id="3.50.50.60">
    <property type="entry name" value="FAD/NAD(P)-binding domain"/>
    <property type="match status" value="1"/>
</dbReference>
<dbReference type="NCBIfam" id="NF005560">
    <property type="entry name" value="PRK07233.1"/>
    <property type="match status" value="1"/>
</dbReference>
<proteinExistence type="predicted"/>
<protein>
    <recommendedName>
        <fullName evidence="1">Amine oxidase domain-containing protein</fullName>
    </recommendedName>
</protein>
<dbReference type="InterPro" id="IPR002937">
    <property type="entry name" value="Amino_oxidase"/>
</dbReference>
<dbReference type="STRING" id="1797516.A3D26_01515"/>
<comment type="caution">
    <text evidence="2">The sequence shown here is derived from an EMBL/GenBank/DDBJ whole genome shotgun (WGS) entry which is preliminary data.</text>
</comment>